<sequence length="93" mass="10650">MVWQQAHHVTIWIVFEFHFGQPLERDDDLVVASDVILIRAFRAAAWRRKARLGQLILILVRKKSPRFGRILVVVTAMSVQTSAAINSTKGRQI</sequence>
<gene>
    <name evidence="1" type="ORF">A3F84_00170</name>
</gene>
<evidence type="ECO:0000313" key="2">
    <source>
        <dbReference type="Proteomes" id="UP000178606"/>
    </source>
</evidence>
<evidence type="ECO:0000313" key="1">
    <source>
        <dbReference type="EMBL" id="OGG57097.1"/>
    </source>
</evidence>
<dbReference type="AlphaFoldDB" id="A0A1F6D6X9"/>
<name>A0A1F6D6X9_HANXR</name>
<accession>A0A1F6D6X9</accession>
<dbReference type="Proteomes" id="UP000178606">
    <property type="component" value="Unassembled WGS sequence"/>
</dbReference>
<dbReference type="EMBL" id="MFKF01000015">
    <property type="protein sequence ID" value="OGG57097.1"/>
    <property type="molecule type" value="Genomic_DNA"/>
</dbReference>
<organism evidence="1 2">
    <name type="scientific">Handelsmanbacteria sp. (strain RIFCSPLOWO2_12_FULL_64_10)</name>
    <dbReference type="NCBI Taxonomy" id="1817868"/>
    <lineage>
        <taxon>Bacteria</taxon>
        <taxon>Candidatus Handelsmaniibacteriota</taxon>
    </lineage>
</organism>
<reference evidence="1 2" key="1">
    <citation type="journal article" date="2016" name="Nat. Commun.">
        <title>Thousands of microbial genomes shed light on interconnected biogeochemical processes in an aquifer system.</title>
        <authorList>
            <person name="Anantharaman K."/>
            <person name="Brown C.T."/>
            <person name="Hug L.A."/>
            <person name="Sharon I."/>
            <person name="Castelle C.J."/>
            <person name="Probst A.J."/>
            <person name="Thomas B.C."/>
            <person name="Singh A."/>
            <person name="Wilkins M.J."/>
            <person name="Karaoz U."/>
            <person name="Brodie E.L."/>
            <person name="Williams K.H."/>
            <person name="Hubbard S.S."/>
            <person name="Banfield J.F."/>
        </authorList>
    </citation>
    <scope>NUCLEOTIDE SEQUENCE [LARGE SCALE GENOMIC DNA]</scope>
    <source>
        <strain evidence="2">RIFCSPLOWO2_12_FULL_64_10</strain>
    </source>
</reference>
<comment type="caution">
    <text evidence="1">The sequence shown here is derived from an EMBL/GenBank/DDBJ whole genome shotgun (WGS) entry which is preliminary data.</text>
</comment>
<proteinExistence type="predicted"/>
<protein>
    <submittedName>
        <fullName evidence="1">Uncharacterized protein</fullName>
    </submittedName>
</protein>